<evidence type="ECO:0000313" key="6">
    <source>
        <dbReference type="EMBL" id="XAD55894.1"/>
    </source>
</evidence>
<dbReference type="SUPFAM" id="SSF53850">
    <property type="entry name" value="Periplasmic binding protein-like II"/>
    <property type="match status" value="1"/>
</dbReference>
<evidence type="ECO:0000256" key="1">
    <source>
        <dbReference type="ARBA" id="ARBA00009437"/>
    </source>
</evidence>
<evidence type="ECO:0000256" key="3">
    <source>
        <dbReference type="ARBA" id="ARBA00023125"/>
    </source>
</evidence>
<reference evidence="6 7" key="1">
    <citation type="submission" date="2024-04" db="EMBL/GenBank/DDBJ databases">
        <title>Salinicola lusitanus LLJ914,a marine bacterium isolated from the Okinawa Trough.</title>
        <authorList>
            <person name="Li J."/>
        </authorList>
    </citation>
    <scope>NUCLEOTIDE SEQUENCE [LARGE SCALE GENOMIC DNA]</scope>
    <source>
        <strain evidence="6 7">LLJ914</strain>
    </source>
</reference>
<keyword evidence="7" id="KW-1185">Reference proteome</keyword>
<feature type="domain" description="HTH lysR-type" evidence="5">
    <location>
        <begin position="1"/>
        <end position="58"/>
    </location>
</feature>
<evidence type="ECO:0000259" key="5">
    <source>
        <dbReference type="PROSITE" id="PS50931"/>
    </source>
</evidence>
<dbReference type="PANTHER" id="PTHR30126">
    <property type="entry name" value="HTH-TYPE TRANSCRIPTIONAL REGULATOR"/>
    <property type="match status" value="1"/>
</dbReference>
<proteinExistence type="inferred from homology"/>
<gene>
    <name evidence="6" type="ORF">AAGT95_07900</name>
</gene>
<organism evidence="6 7">
    <name type="scientific">Salinicola lusitanus</name>
    <dbReference type="NCBI Taxonomy" id="1949085"/>
    <lineage>
        <taxon>Bacteria</taxon>
        <taxon>Pseudomonadati</taxon>
        <taxon>Pseudomonadota</taxon>
        <taxon>Gammaproteobacteria</taxon>
        <taxon>Oceanospirillales</taxon>
        <taxon>Halomonadaceae</taxon>
        <taxon>Salinicola</taxon>
    </lineage>
</organism>
<dbReference type="PROSITE" id="PS50931">
    <property type="entry name" value="HTH_LYSR"/>
    <property type="match status" value="1"/>
</dbReference>
<dbReference type="Proteomes" id="UP001453229">
    <property type="component" value="Chromosome"/>
</dbReference>
<dbReference type="EMBL" id="CP151919">
    <property type="protein sequence ID" value="XAD55894.1"/>
    <property type="molecule type" value="Genomic_DNA"/>
</dbReference>
<dbReference type="InterPro" id="IPR000847">
    <property type="entry name" value="LysR_HTH_N"/>
</dbReference>
<dbReference type="Gene3D" id="1.10.10.10">
    <property type="entry name" value="Winged helix-like DNA-binding domain superfamily/Winged helix DNA-binding domain"/>
    <property type="match status" value="1"/>
</dbReference>
<dbReference type="InterPro" id="IPR036390">
    <property type="entry name" value="WH_DNA-bd_sf"/>
</dbReference>
<evidence type="ECO:0000313" key="7">
    <source>
        <dbReference type="Proteomes" id="UP001453229"/>
    </source>
</evidence>
<dbReference type="RefSeq" id="WP_110597692.1">
    <property type="nucleotide sequence ID" value="NZ_CP151919.1"/>
</dbReference>
<dbReference type="Gene3D" id="3.40.190.10">
    <property type="entry name" value="Periplasmic binding protein-like II"/>
    <property type="match status" value="2"/>
</dbReference>
<dbReference type="Pfam" id="PF03466">
    <property type="entry name" value="LysR_substrate"/>
    <property type="match status" value="1"/>
</dbReference>
<dbReference type="PANTHER" id="PTHR30126:SF77">
    <property type="entry name" value="TRANSCRIPTIONAL REGULATORY PROTEIN"/>
    <property type="match status" value="1"/>
</dbReference>
<keyword evidence="2" id="KW-0805">Transcription regulation</keyword>
<keyword evidence="4" id="KW-0804">Transcription</keyword>
<dbReference type="PRINTS" id="PR00039">
    <property type="entry name" value="HTHLYSR"/>
</dbReference>
<dbReference type="InterPro" id="IPR036388">
    <property type="entry name" value="WH-like_DNA-bd_sf"/>
</dbReference>
<dbReference type="SUPFAM" id="SSF46785">
    <property type="entry name" value="Winged helix' DNA-binding domain"/>
    <property type="match status" value="1"/>
</dbReference>
<sequence length="306" mass="33858">MNFKQLEAFYWLAQLGNYQRVAERLSLTQPAVSARISALEEALGTPLVERRGHDFALTESGHAVAGYAEQFLNLREAMNSRLHQRQHQRLSIAMTGPAALTWGVALKDDIAHHAADLVVDFHASANYQLRPMIASGSIDIAFLSNDAGLSPVEGSFAVQYRVGWVTRTDGAADVARSRTPDELRQMPLILYPRSSPLFSPIADYVHEDQLGRGPRHYANSLPMIVEMLRQGFGPSAIPLAVVEPDIASGLLVEIPTTTALAPLEIRCVHLNESRRPLIDDLFELARHAAKTWCDDHLDYARFVDSA</sequence>
<name>A0ABZ3CXL8_9GAMM</name>
<protein>
    <submittedName>
        <fullName evidence="6">LysR family transcriptional regulator</fullName>
    </submittedName>
</protein>
<dbReference type="InterPro" id="IPR005119">
    <property type="entry name" value="LysR_subst-bd"/>
</dbReference>
<evidence type="ECO:0000256" key="4">
    <source>
        <dbReference type="ARBA" id="ARBA00023163"/>
    </source>
</evidence>
<comment type="similarity">
    <text evidence="1">Belongs to the LysR transcriptional regulatory family.</text>
</comment>
<dbReference type="Pfam" id="PF00126">
    <property type="entry name" value="HTH_1"/>
    <property type="match status" value="1"/>
</dbReference>
<keyword evidence="3" id="KW-0238">DNA-binding</keyword>
<accession>A0ABZ3CXL8</accession>
<evidence type="ECO:0000256" key="2">
    <source>
        <dbReference type="ARBA" id="ARBA00023015"/>
    </source>
</evidence>